<feature type="domain" description="N-acetyltransferase" evidence="1">
    <location>
        <begin position="23"/>
        <end position="175"/>
    </location>
</feature>
<comment type="caution">
    <text evidence="2">The sequence shown here is derived from an EMBL/GenBank/DDBJ whole genome shotgun (WGS) entry which is preliminary data.</text>
</comment>
<organism evidence="2 3">
    <name type="scientific">Nocardioides glacieisoli</name>
    <dbReference type="NCBI Taxonomy" id="1168730"/>
    <lineage>
        <taxon>Bacteria</taxon>
        <taxon>Bacillati</taxon>
        <taxon>Actinomycetota</taxon>
        <taxon>Actinomycetes</taxon>
        <taxon>Propionibacteriales</taxon>
        <taxon>Nocardioidaceae</taxon>
        <taxon>Nocardioides</taxon>
    </lineage>
</organism>
<dbReference type="InterPro" id="IPR016181">
    <property type="entry name" value="Acyl_CoA_acyltransferase"/>
</dbReference>
<dbReference type="GO" id="GO:0016747">
    <property type="term" value="F:acyltransferase activity, transferring groups other than amino-acyl groups"/>
    <property type="evidence" value="ECO:0007669"/>
    <property type="project" value="InterPro"/>
</dbReference>
<sequence length="214" mass="23254">MSRKTARLTVDHLAELADPVRSCLFWELGPVDRARLDEQERAAEKESWLSGVLRDWGSCGRVVRIDGRTVGHIVYAPAAYLPGAGVLPTAPASPDAIIAATAWVEPAMRGGGLGRILVQAMAADLVQRGHTAIEAYGDTRGRTQGCVLPTEFWGGVGFKTQRAHPTTSRMRMELRTALSWKDEVELALERVWGVVRPTQKATRPIGSVRAASSD</sequence>
<dbReference type="Gene3D" id="3.40.630.30">
    <property type="match status" value="1"/>
</dbReference>
<name>A0A4Q2RM21_9ACTN</name>
<dbReference type="Pfam" id="PF00583">
    <property type="entry name" value="Acetyltransf_1"/>
    <property type="match status" value="1"/>
</dbReference>
<keyword evidence="2" id="KW-0808">Transferase</keyword>
<evidence type="ECO:0000313" key="3">
    <source>
        <dbReference type="Proteomes" id="UP000291838"/>
    </source>
</evidence>
<dbReference type="OrthoDB" id="5242876at2"/>
<dbReference type="EMBL" id="SDWS01000012">
    <property type="protein sequence ID" value="RYB88615.1"/>
    <property type="molecule type" value="Genomic_DNA"/>
</dbReference>
<evidence type="ECO:0000313" key="2">
    <source>
        <dbReference type="EMBL" id="RYB88615.1"/>
    </source>
</evidence>
<dbReference type="PROSITE" id="PS51186">
    <property type="entry name" value="GNAT"/>
    <property type="match status" value="1"/>
</dbReference>
<dbReference type="SUPFAM" id="SSF55729">
    <property type="entry name" value="Acyl-CoA N-acyltransferases (Nat)"/>
    <property type="match status" value="1"/>
</dbReference>
<evidence type="ECO:0000259" key="1">
    <source>
        <dbReference type="PROSITE" id="PS51186"/>
    </source>
</evidence>
<dbReference type="RefSeq" id="WP_129479153.1">
    <property type="nucleotide sequence ID" value="NZ_SDWS01000012.1"/>
</dbReference>
<reference evidence="2 3" key="1">
    <citation type="submission" date="2019-01" db="EMBL/GenBank/DDBJ databases">
        <title>Novel species of Nocardioides.</title>
        <authorList>
            <person name="Liu Q."/>
            <person name="Xin Y.-H."/>
        </authorList>
    </citation>
    <scope>NUCLEOTIDE SEQUENCE [LARGE SCALE GENOMIC DNA]</scope>
    <source>
        <strain evidence="2 3">HLT3-15</strain>
    </source>
</reference>
<accession>A0A4Q2RM21</accession>
<protein>
    <submittedName>
        <fullName evidence="2">N-acetyltransferase</fullName>
    </submittedName>
</protein>
<keyword evidence="3" id="KW-1185">Reference proteome</keyword>
<dbReference type="AlphaFoldDB" id="A0A4Q2RM21"/>
<gene>
    <name evidence="2" type="ORF">EUA06_20215</name>
</gene>
<dbReference type="InterPro" id="IPR000182">
    <property type="entry name" value="GNAT_dom"/>
</dbReference>
<proteinExistence type="predicted"/>
<dbReference type="Proteomes" id="UP000291838">
    <property type="component" value="Unassembled WGS sequence"/>
</dbReference>